<dbReference type="Gene3D" id="3.30.1370.10">
    <property type="entry name" value="K Homology domain, type 1"/>
    <property type="match status" value="3"/>
</dbReference>
<sequence length="337" mass="37561">MDSSNESSGHSRSKKSQPCIELRFLIPSKAAGSVIGKSGENIRNLRRMFMARINISDNSGPERILSLEADLDTILEILTQCLEKMEGCIPLPRAGSGDCNDSINHVDLRMLVNQSLVGALIGRGGGRINDLREKCDLRVLKVYQTVCPDSTDRIVQLVGAIPLVIDCIGKIVDMCKETPVREPKVNYDAQNYDHAAANHYGGWAQNAIRPNNNLTTRSLGFSRPGFLKHQASYKNEHYDYSYPNNYREMDTSFRNSHYDEQDNNEVQEIRLPHKVVGAIIGPGGSRIQQVRMDSGAHITISSPDRNPQERVVTISGNTQDVKRAFSMINECLGKYGR</sequence>
<evidence type="ECO:0000256" key="2">
    <source>
        <dbReference type="PROSITE-ProRule" id="PRU00117"/>
    </source>
</evidence>
<dbReference type="InterPro" id="IPR004087">
    <property type="entry name" value="KH_dom"/>
</dbReference>
<dbReference type="PANTHER" id="PTHR10288">
    <property type="entry name" value="KH DOMAIN CONTAINING RNA BINDING PROTEIN"/>
    <property type="match status" value="1"/>
</dbReference>
<dbReference type="PROSITE" id="PS50084">
    <property type="entry name" value="KH_TYPE_1"/>
    <property type="match status" value="3"/>
</dbReference>
<name>A4V6M2_DUGJA</name>
<feature type="domain" description="K Homology" evidence="3">
    <location>
        <begin position="263"/>
        <end position="333"/>
    </location>
</feature>
<organism evidence="4">
    <name type="scientific">Dugesia japonica</name>
    <name type="common">Planarian</name>
    <dbReference type="NCBI Taxonomy" id="6161"/>
    <lineage>
        <taxon>Eukaryota</taxon>
        <taxon>Metazoa</taxon>
        <taxon>Spiralia</taxon>
        <taxon>Lophotrochozoa</taxon>
        <taxon>Platyhelminthes</taxon>
        <taxon>Rhabditophora</taxon>
        <taxon>Seriata</taxon>
        <taxon>Tricladida</taxon>
        <taxon>Continenticola</taxon>
        <taxon>Geoplanoidea</taxon>
        <taxon>Dugesiidae</taxon>
        <taxon>Dugesia</taxon>
    </lineage>
</organism>
<dbReference type="EMBL" id="AK248120">
    <property type="protein sequence ID" value="BAF57636.1"/>
    <property type="molecule type" value="mRNA"/>
</dbReference>
<accession>A4V6M2</accession>
<dbReference type="SUPFAM" id="SSF54791">
    <property type="entry name" value="Eukaryotic type KH-domain (KH-domain type I)"/>
    <property type="match status" value="3"/>
</dbReference>
<feature type="domain" description="K Homology" evidence="3">
    <location>
        <begin position="104"/>
        <end position="176"/>
    </location>
</feature>
<protein>
    <submittedName>
        <fullName evidence="4">HnRNP K protein</fullName>
    </submittedName>
</protein>
<dbReference type="AlphaFoldDB" id="A4V6M2"/>
<dbReference type="CDD" id="cd22432">
    <property type="entry name" value="KH-I_HNRNPK_rpt1"/>
    <property type="match status" value="1"/>
</dbReference>
<dbReference type="Pfam" id="PF00013">
    <property type="entry name" value="KH_1"/>
    <property type="match status" value="3"/>
</dbReference>
<dbReference type="GO" id="GO:0003723">
    <property type="term" value="F:RNA binding"/>
    <property type="evidence" value="ECO:0007669"/>
    <property type="project" value="UniProtKB-UniRule"/>
</dbReference>
<dbReference type="SMART" id="SM00322">
    <property type="entry name" value="KH"/>
    <property type="match status" value="3"/>
</dbReference>
<feature type="domain" description="K Homology" evidence="3">
    <location>
        <begin position="18"/>
        <end position="86"/>
    </location>
</feature>
<proteinExistence type="evidence at transcript level"/>
<keyword evidence="1" id="KW-0677">Repeat</keyword>
<evidence type="ECO:0000259" key="3">
    <source>
        <dbReference type="SMART" id="SM00322"/>
    </source>
</evidence>
<keyword evidence="2" id="KW-0694">RNA-binding</keyword>
<dbReference type="InterPro" id="IPR004088">
    <property type="entry name" value="KH_dom_type_1"/>
</dbReference>
<dbReference type="CDD" id="cd00105">
    <property type="entry name" value="KH-I"/>
    <property type="match status" value="1"/>
</dbReference>
<dbReference type="InterPro" id="IPR036612">
    <property type="entry name" value="KH_dom_type_1_sf"/>
</dbReference>
<reference evidence="4" key="1">
    <citation type="submission" date="2007-04" db="EMBL/GenBank/DDBJ databases">
        <title>DjCBC-1, a conserved DEAD box RNA helicase of the RCK/p54/Me31B family, is a component of RNA-protein complexes in planarian stem cells and neurons.</title>
        <authorList>
            <person name="Kashikawa M."/>
            <person name="Shibata N."/>
            <person name="Agata K."/>
        </authorList>
    </citation>
    <scope>NUCLEOTIDE SEQUENCE</scope>
</reference>
<evidence type="ECO:0000313" key="4">
    <source>
        <dbReference type="EMBL" id="BAF57636.1"/>
    </source>
</evidence>
<evidence type="ECO:0000256" key="1">
    <source>
        <dbReference type="ARBA" id="ARBA00022737"/>
    </source>
</evidence>